<dbReference type="EMBL" id="AACS02000011">
    <property type="protein sequence ID" value="EAU82910.2"/>
    <property type="molecule type" value="Genomic_DNA"/>
</dbReference>
<dbReference type="OrthoDB" id="3004196at2759"/>
<organism evidence="1 2">
    <name type="scientific">Coprinopsis cinerea (strain Okayama-7 / 130 / ATCC MYA-4618 / FGSC 9003)</name>
    <name type="common">Inky cap fungus</name>
    <name type="synonym">Hormographiella aspergillata</name>
    <dbReference type="NCBI Taxonomy" id="240176"/>
    <lineage>
        <taxon>Eukaryota</taxon>
        <taxon>Fungi</taxon>
        <taxon>Dikarya</taxon>
        <taxon>Basidiomycota</taxon>
        <taxon>Agaricomycotina</taxon>
        <taxon>Agaricomycetes</taxon>
        <taxon>Agaricomycetidae</taxon>
        <taxon>Agaricales</taxon>
        <taxon>Agaricineae</taxon>
        <taxon>Psathyrellaceae</taxon>
        <taxon>Coprinopsis</taxon>
    </lineage>
</organism>
<dbReference type="eggNOG" id="ENOG502RBPC">
    <property type="taxonomic scope" value="Eukaryota"/>
</dbReference>
<dbReference type="VEuPathDB" id="FungiDB:CC1G_05532"/>
<sequence>MQTITAGDAESLDGIKPKLKPTELATLPHEWRPSPHNRDRKMKLFNKDDVRRLIRERCKAWNVDVPSPSVGGPFSERFNDKGVIEKHEYIPPPNASPDDPNPSEINWIGQHLPAPALMNEKEACFMYLLEPRDLDPLRGSSTSSWFDQKSVAIRAATVHGGVRNHNQLIINKRLEDIENGEATQEMPAGLKKFLKYLNDPGPYGEYDSANDPVKSVEQKNKEIWQYLPVYEDGTFENGQNFRWRMHGFKRLSSSDLMLSPVS</sequence>
<dbReference type="InParanoid" id="A8P5M6"/>
<dbReference type="GeneID" id="6015576"/>
<dbReference type="KEGG" id="cci:CC1G_05532"/>
<keyword evidence="2" id="KW-1185">Reference proteome</keyword>
<dbReference type="RefSeq" id="XP_001838979.2">
    <property type="nucleotide sequence ID" value="XM_001838927.2"/>
</dbReference>
<gene>
    <name evidence="1" type="ORF">CC1G_05532</name>
</gene>
<evidence type="ECO:0000313" key="2">
    <source>
        <dbReference type="Proteomes" id="UP000001861"/>
    </source>
</evidence>
<name>A8P5M6_COPC7</name>
<reference evidence="1 2" key="1">
    <citation type="journal article" date="2010" name="Proc. Natl. Acad. Sci. U.S.A.">
        <title>Insights into evolution of multicellular fungi from the assembled chromosomes of the mushroom Coprinopsis cinerea (Coprinus cinereus).</title>
        <authorList>
            <person name="Stajich J.E."/>
            <person name="Wilke S.K."/>
            <person name="Ahren D."/>
            <person name="Au C.H."/>
            <person name="Birren B.W."/>
            <person name="Borodovsky M."/>
            <person name="Burns C."/>
            <person name="Canback B."/>
            <person name="Casselton L.A."/>
            <person name="Cheng C.K."/>
            <person name="Deng J."/>
            <person name="Dietrich F.S."/>
            <person name="Fargo D.C."/>
            <person name="Farman M.L."/>
            <person name="Gathman A.C."/>
            <person name="Goldberg J."/>
            <person name="Guigo R."/>
            <person name="Hoegger P.J."/>
            <person name="Hooker J.B."/>
            <person name="Huggins A."/>
            <person name="James T.Y."/>
            <person name="Kamada T."/>
            <person name="Kilaru S."/>
            <person name="Kodira C."/>
            <person name="Kues U."/>
            <person name="Kupfer D."/>
            <person name="Kwan H.S."/>
            <person name="Lomsadze A."/>
            <person name="Li W."/>
            <person name="Lilly W.W."/>
            <person name="Ma L.J."/>
            <person name="Mackey A.J."/>
            <person name="Manning G."/>
            <person name="Martin F."/>
            <person name="Muraguchi H."/>
            <person name="Natvig D.O."/>
            <person name="Palmerini H."/>
            <person name="Ramesh M.A."/>
            <person name="Rehmeyer C.J."/>
            <person name="Roe B.A."/>
            <person name="Shenoy N."/>
            <person name="Stanke M."/>
            <person name="Ter-Hovhannisyan V."/>
            <person name="Tunlid A."/>
            <person name="Velagapudi R."/>
            <person name="Vision T.J."/>
            <person name="Zeng Q."/>
            <person name="Zolan M.E."/>
            <person name="Pukkila P.J."/>
        </authorList>
    </citation>
    <scope>NUCLEOTIDE SEQUENCE [LARGE SCALE GENOMIC DNA]</scope>
    <source>
        <strain evidence="2">Okayama-7 / 130 / ATCC MYA-4618 / FGSC 9003</strain>
    </source>
</reference>
<dbReference type="AlphaFoldDB" id="A8P5M6"/>
<proteinExistence type="predicted"/>
<evidence type="ECO:0000313" key="1">
    <source>
        <dbReference type="EMBL" id="EAU82910.2"/>
    </source>
</evidence>
<accession>A8P5M6</accession>
<dbReference type="HOGENOM" id="CLU_1061796_0_0_1"/>
<dbReference type="Proteomes" id="UP000001861">
    <property type="component" value="Unassembled WGS sequence"/>
</dbReference>
<comment type="caution">
    <text evidence="1">The sequence shown here is derived from an EMBL/GenBank/DDBJ whole genome shotgun (WGS) entry which is preliminary data.</text>
</comment>
<protein>
    <submittedName>
        <fullName evidence="1">Uncharacterized protein</fullName>
    </submittedName>
</protein>